<dbReference type="SUPFAM" id="SSF46894">
    <property type="entry name" value="C-terminal effector domain of the bipartite response regulators"/>
    <property type="match status" value="1"/>
</dbReference>
<evidence type="ECO:0000259" key="4">
    <source>
        <dbReference type="PROSITE" id="PS50043"/>
    </source>
</evidence>
<evidence type="ECO:0000256" key="3">
    <source>
        <dbReference type="ARBA" id="ARBA00023163"/>
    </source>
</evidence>
<dbReference type="PROSITE" id="PS50043">
    <property type="entry name" value="HTH_LUXR_2"/>
    <property type="match status" value="1"/>
</dbReference>
<dbReference type="Pfam" id="PF25873">
    <property type="entry name" value="WHD_MalT"/>
    <property type="match status" value="1"/>
</dbReference>
<reference evidence="6" key="1">
    <citation type="submission" date="2016-10" db="EMBL/GenBank/DDBJ databases">
        <authorList>
            <person name="Varghese N."/>
            <person name="Submissions S."/>
        </authorList>
    </citation>
    <scope>NUCLEOTIDE SEQUENCE [LARGE SCALE GENOMIC DNA]</scope>
    <source>
        <strain evidence="6">DSM 44232</strain>
    </source>
</reference>
<feature type="domain" description="HTH luxR-type" evidence="4">
    <location>
        <begin position="685"/>
        <end position="749"/>
    </location>
</feature>
<dbReference type="Gene3D" id="1.10.10.10">
    <property type="entry name" value="Winged helix-like DNA-binding domain superfamily/Winged helix DNA-binding domain"/>
    <property type="match status" value="1"/>
</dbReference>
<gene>
    <name evidence="5" type="ORF">SAMN04488564_12440</name>
</gene>
<dbReference type="AlphaFoldDB" id="A0A1I6FJF5"/>
<evidence type="ECO:0000256" key="1">
    <source>
        <dbReference type="ARBA" id="ARBA00023015"/>
    </source>
</evidence>
<sequence length="749" mass="82253">MLEADEQQHSPPTGAPTVLLTKLHPPFVPAQTVTRQRLYQRLCDGHGLRLSLVTCPAGFGKSTLLAAWAQDEAQRRPVAWMSLDEGDDDAVVLWSHLIEALGRACPAIDHETLAGLATSAPILEVMLPRAVNELVAAQAQLVLVLDDFHRLNAGPARDSVVWFVEHAPASVQVVLATRTDPALPLSALRARGHLLELRADDLRFTPEEAYEFLNGRLDLELARGDVDLLVARTEGWPAAIYLAALSLSASHDKHALVRQFDGTSRHVVDFLSEEVLAGYGPEIRGFMRRISVLDRLSGPLCDVVLERQGSADTLNSLAASNLFLVPLDDRHEWFRFHQLFREILLLELRRDEPGLICDLHRRAQTWHAEFGTVEESVHHAFEARAWHDAAQLVAQAWVGHVNAGRTSTVLDWLRRFPEEALLADRRLLLIRAWVSAFRGTEHDTRAAIRQIQQAGGADEGPVEGFASLESSLAVLQASFVWGDVSAIIEHGTRAAELEGLDSPWRPVVSWALGWGHYCRGELDQAERWLTETRTLGPHVDQWIVVIGAVAELSMIAGRRGLRSLQLRLATEAAGLAREHGLFDAREVGEVRTALGLALSAHGRDEEALPELEQGVLLRRLWGQQLEIVDGLIALAPAVAIAGDRGRAADLFDEADEVLSRCADAGELPARLAAARRATAVGGQPATAPGTELTERELVVLRYLRSTLSEREIAQQLSLSVNTVHSHVKSIYRKLGVGSRAEAVAHLSPR</sequence>
<dbReference type="InterPro" id="IPR000792">
    <property type="entry name" value="Tscrpt_reg_LuxR_C"/>
</dbReference>
<dbReference type="InterPro" id="IPR016032">
    <property type="entry name" value="Sig_transdc_resp-reg_C-effctor"/>
</dbReference>
<dbReference type="InterPro" id="IPR059106">
    <property type="entry name" value="WHD_MalT"/>
</dbReference>
<dbReference type="InterPro" id="IPR027417">
    <property type="entry name" value="P-loop_NTPase"/>
</dbReference>
<dbReference type="GO" id="GO:0003677">
    <property type="term" value="F:DNA binding"/>
    <property type="evidence" value="ECO:0007669"/>
    <property type="project" value="UniProtKB-KW"/>
</dbReference>
<dbReference type="Gene3D" id="3.40.50.300">
    <property type="entry name" value="P-loop containing nucleotide triphosphate hydrolases"/>
    <property type="match status" value="1"/>
</dbReference>
<evidence type="ECO:0000313" key="5">
    <source>
        <dbReference type="EMBL" id="SFR29947.1"/>
    </source>
</evidence>
<dbReference type="InterPro" id="IPR036388">
    <property type="entry name" value="WH-like_DNA-bd_sf"/>
</dbReference>
<dbReference type="SUPFAM" id="SSF48452">
    <property type="entry name" value="TPR-like"/>
    <property type="match status" value="1"/>
</dbReference>
<dbReference type="CDD" id="cd06170">
    <property type="entry name" value="LuxR_C_like"/>
    <property type="match status" value="1"/>
</dbReference>
<keyword evidence="3" id="KW-0804">Transcription</keyword>
<name>A0A1I6FJF5_9PSEU</name>
<proteinExistence type="predicted"/>
<dbReference type="STRING" id="84724.SAMN04488564_12440"/>
<accession>A0A1I6FJF5</accession>
<dbReference type="PANTHER" id="PTHR44688">
    <property type="entry name" value="DNA-BINDING TRANSCRIPTIONAL ACTIVATOR DEVR_DOSR"/>
    <property type="match status" value="1"/>
</dbReference>
<dbReference type="SMART" id="SM00421">
    <property type="entry name" value="HTH_LUXR"/>
    <property type="match status" value="1"/>
</dbReference>
<keyword evidence="6" id="KW-1185">Reference proteome</keyword>
<dbReference type="InterPro" id="IPR011990">
    <property type="entry name" value="TPR-like_helical_dom_sf"/>
</dbReference>
<dbReference type="Pfam" id="PF00196">
    <property type="entry name" value="GerE"/>
    <property type="match status" value="1"/>
</dbReference>
<dbReference type="SUPFAM" id="SSF52540">
    <property type="entry name" value="P-loop containing nucleoside triphosphate hydrolases"/>
    <property type="match status" value="1"/>
</dbReference>
<organism evidence="5 6">
    <name type="scientific">Lentzea waywayandensis</name>
    <dbReference type="NCBI Taxonomy" id="84724"/>
    <lineage>
        <taxon>Bacteria</taxon>
        <taxon>Bacillati</taxon>
        <taxon>Actinomycetota</taxon>
        <taxon>Actinomycetes</taxon>
        <taxon>Pseudonocardiales</taxon>
        <taxon>Pseudonocardiaceae</taxon>
        <taxon>Lentzea</taxon>
    </lineage>
</organism>
<dbReference type="Gene3D" id="1.25.40.10">
    <property type="entry name" value="Tetratricopeptide repeat domain"/>
    <property type="match status" value="1"/>
</dbReference>
<dbReference type="GO" id="GO:0006355">
    <property type="term" value="P:regulation of DNA-templated transcription"/>
    <property type="evidence" value="ECO:0007669"/>
    <property type="project" value="InterPro"/>
</dbReference>
<keyword evidence="1" id="KW-0805">Transcription regulation</keyword>
<dbReference type="Proteomes" id="UP000198583">
    <property type="component" value="Unassembled WGS sequence"/>
</dbReference>
<dbReference type="PRINTS" id="PR00038">
    <property type="entry name" value="HTHLUXR"/>
</dbReference>
<evidence type="ECO:0000313" key="6">
    <source>
        <dbReference type="Proteomes" id="UP000198583"/>
    </source>
</evidence>
<keyword evidence="2" id="KW-0238">DNA-binding</keyword>
<protein>
    <submittedName>
        <fullName evidence="5">LuxR family transcriptional regulator, maltose regulon positive regulatory protein</fullName>
    </submittedName>
</protein>
<evidence type="ECO:0000256" key="2">
    <source>
        <dbReference type="ARBA" id="ARBA00023125"/>
    </source>
</evidence>
<dbReference type="PANTHER" id="PTHR44688:SF16">
    <property type="entry name" value="DNA-BINDING TRANSCRIPTIONAL ACTIVATOR DEVR_DOSR"/>
    <property type="match status" value="1"/>
</dbReference>
<dbReference type="EMBL" id="FOYL01000024">
    <property type="protein sequence ID" value="SFR29947.1"/>
    <property type="molecule type" value="Genomic_DNA"/>
</dbReference>